<dbReference type="AlphaFoldDB" id="A0A101FHE7"/>
<evidence type="ECO:0000256" key="2">
    <source>
        <dbReference type="ARBA" id="ARBA00022490"/>
    </source>
</evidence>
<dbReference type="CDD" id="cd04301">
    <property type="entry name" value="NAT_SF"/>
    <property type="match status" value="1"/>
</dbReference>
<evidence type="ECO:0000256" key="4">
    <source>
        <dbReference type="ARBA" id="ARBA00023315"/>
    </source>
</evidence>
<keyword evidence="4" id="KW-0012">Acyltransferase</keyword>
<dbReference type="PANTHER" id="PTHR43420">
    <property type="entry name" value="ACETYLTRANSFERASE"/>
    <property type="match status" value="1"/>
</dbReference>
<comment type="caution">
    <text evidence="6">The sequence shown here is derived from an EMBL/GenBank/DDBJ whole genome shotgun (WGS) entry which is preliminary data.</text>
</comment>
<keyword evidence="2" id="KW-0963">Cytoplasm</keyword>
<evidence type="ECO:0000259" key="5">
    <source>
        <dbReference type="PROSITE" id="PS51186"/>
    </source>
</evidence>
<proteinExistence type="inferred from homology"/>
<dbReference type="Gene3D" id="3.40.630.30">
    <property type="match status" value="1"/>
</dbReference>
<dbReference type="InterPro" id="IPR006464">
    <property type="entry name" value="AcTrfase_RimI/Ard1"/>
</dbReference>
<organism evidence="6 7">
    <name type="scientific">Thermacetogenium phaeum</name>
    <dbReference type="NCBI Taxonomy" id="85874"/>
    <lineage>
        <taxon>Bacteria</taxon>
        <taxon>Bacillati</taxon>
        <taxon>Bacillota</taxon>
        <taxon>Clostridia</taxon>
        <taxon>Thermoanaerobacterales</taxon>
        <taxon>Thermoanaerobacteraceae</taxon>
        <taxon>Thermacetogenium</taxon>
    </lineage>
</organism>
<dbReference type="OMA" id="GERYLNY"/>
<evidence type="ECO:0000256" key="1">
    <source>
        <dbReference type="ARBA" id="ARBA00005395"/>
    </source>
</evidence>
<dbReference type="SUPFAM" id="SSF55729">
    <property type="entry name" value="Acyl-CoA N-acyltransferases (Nat)"/>
    <property type="match status" value="1"/>
</dbReference>
<evidence type="ECO:0000313" key="6">
    <source>
        <dbReference type="EMBL" id="KUK37047.1"/>
    </source>
</evidence>
<dbReference type="InterPro" id="IPR000182">
    <property type="entry name" value="GNAT_dom"/>
</dbReference>
<gene>
    <name evidence="6" type="ORF">XD66_0236</name>
</gene>
<dbReference type="Pfam" id="PF00583">
    <property type="entry name" value="Acetyltransf_1"/>
    <property type="match status" value="1"/>
</dbReference>
<dbReference type="PROSITE" id="PS51186">
    <property type="entry name" value="GNAT"/>
    <property type="match status" value="1"/>
</dbReference>
<dbReference type="PANTHER" id="PTHR43420:SF44">
    <property type="entry name" value="ACETYLTRANSFERASE YPEA"/>
    <property type="match status" value="1"/>
</dbReference>
<dbReference type="InterPro" id="IPR050680">
    <property type="entry name" value="YpeA/RimI_acetyltransf"/>
</dbReference>
<evidence type="ECO:0000256" key="3">
    <source>
        <dbReference type="ARBA" id="ARBA00022679"/>
    </source>
</evidence>
<comment type="similarity">
    <text evidence="1">Belongs to the acetyltransferase family. RimI subfamily.</text>
</comment>
<dbReference type="GO" id="GO:0008080">
    <property type="term" value="F:N-acetyltransferase activity"/>
    <property type="evidence" value="ECO:0007669"/>
    <property type="project" value="InterPro"/>
</dbReference>
<dbReference type="EMBL" id="LGFO01000015">
    <property type="protein sequence ID" value="KUK37047.1"/>
    <property type="molecule type" value="Genomic_DNA"/>
</dbReference>
<name>A0A101FHE7_9THEO</name>
<dbReference type="NCBIfam" id="TIGR01575">
    <property type="entry name" value="rimI"/>
    <property type="match status" value="1"/>
</dbReference>
<protein>
    <submittedName>
        <fullName evidence="6">Putative ribosomal-protein-alanine acetyltransferase RimI</fullName>
    </submittedName>
</protein>
<dbReference type="InterPro" id="IPR016181">
    <property type="entry name" value="Acyl_CoA_acyltransferase"/>
</dbReference>
<reference evidence="7" key="1">
    <citation type="journal article" date="2015" name="MBio">
        <title>Genome-Resolved Metagenomic Analysis Reveals Roles for Candidate Phyla and Other Microbial Community Members in Biogeochemical Transformations in Oil Reservoirs.</title>
        <authorList>
            <person name="Hu P."/>
            <person name="Tom L."/>
            <person name="Singh A."/>
            <person name="Thomas B.C."/>
            <person name="Baker B.J."/>
            <person name="Piceno Y.M."/>
            <person name="Andersen G.L."/>
            <person name="Banfield J.F."/>
        </authorList>
    </citation>
    <scope>NUCLEOTIDE SEQUENCE [LARGE SCALE GENOMIC DNA]</scope>
</reference>
<sequence>MLFTSNHLLYGVNQMGKIADRVAVRYMEKGDLDEVLRIERSSFPAPWTETAFLSELENKYAHYFVLLLEGRIIGYAGMWMFAGESHVTTVAVAPEYRSCGYGRMLMNLLIDYSREHGVDTMVLEVRVSNIPAIKLYSSLGFRKIGIRRNYYAETREDAYVMLLQLRGWENREEDDQGDYQGGS</sequence>
<accession>A0A101FHE7</accession>
<dbReference type="Proteomes" id="UP000053326">
    <property type="component" value="Unassembled WGS sequence"/>
</dbReference>
<evidence type="ECO:0000313" key="7">
    <source>
        <dbReference type="Proteomes" id="UP000053326"/>
    </source>
</evidence>
<keyword evidence="3 6" id="KW-0808">Transferase</keyword>
<feature type="domain" description="N-acetyltransferase" evidence="5">
    <location>
        <begin position="22"/>
        <end position="166"/>
    </location>
</feature>